<feature type="chain" id="PRO_5047371007" evidence="2">
    <location>
        <begin position="23"/>
        <end position="274"/>
    </location>
</feature>
<feature type="signal peptide" evidence="2">
    <location>
        <begin position="1"/>
        <end position="22"/>
    </location>
</feature>
<dbReference type="InterPro" id="IPR058792">
    <property type="entry name" value="Beta-barrel_RND_2"/>
</dbReference>
<accession>A0ABS9Z306</accession>
<dbReference type="Pfam" id="PF25954">
    <property type="entry name" value="Beta-barrel_RND_2"/>
    <property type="match status" value="1"/>
</dbReference>
<dbReference type="SUPFAM" id="SSF111369">
    <property type="entry name" value="HlyD-like secretion proteins"/>
    <property type="match status" value="1"/>
</dbReference>
<evidence type="ECO:0000313" key="4">
    <source>
        <dbReference type="EMBL" id="MCI4682033.1"/>
    </source>
</evidence>
<dbReference type="Gene3D" id="1.10.287.470">
    <property type="entry name" value="Helix hairpin bin"/>
    <property type="match status" value="1"/>
</dbReference>
<dbReference type="EMBL" id="JAIVFP010000001">
    <property type="protein sequence ID" value="MCI4682033.1"/>
    <property type="molecule type" value="Genomic_DNA"/>
</dbReference>
<organism evidence="4 5">
    <name type="scientific">Candidatus Rhodoblastus alkanivorans</name>
    <dbReference type="NCBI Taxonomy" id="2954117"/>
    <lineage>
        <taxon>Bacteria</taxon>
        <taxon>Pseudomonadati</taxon>
        <taxon>Pseudomonadota</taxon>
        <taxon>Alphaproteobacteria</taxon>
        <taxon>Hyphomicrobiales</taxon>
        <taxon>Rhodoblastaceae</taxon>
        <taxon>Rhodoblastus</taxon>
    </lineage>
</organism>
<protein>
    <submittedName>
        <fullName evidence="4">Efflux RND transporter periplasmic adaptor subunit</fullName>
    </submittedName>
</protein>
<dbReference type="InterPro" id="IPR006143">
    <property type="entry name" value="RND_pump_MFP"/>
</dbReference>
<proteinExistence type="inferred from homology"/>
<comment type="caution">
    <text evidence="4">The sequence shown here is derived from an EMBL/GenBank/DDBJ whole genome shotgun (WGS) entry which is preliminary data.</text>
</comment>
<evidence type="ECO:0000259" key="3">
    <source>
        <dbReference type="Pfam" id="PF25954"/>
    </source>
</evidence>
<reference evidence="4" key="1">
    <citation type="journal article" date="2022" name="ISME J.">
        <title>Identification of active gaseous-alkane degraders at natural gas seeps.</title>
        <authorList>
            <person name="Farhan Ul Haque M."/>
            <person name="Hernandez M."/>
            <person name="Crombie A.T."/>
            <person name="Murrell J.C."/>
        </authorList>
    </citation>
    <scope>NUCLEOTIDE SEQUENCE</scope>
    <source>
        <strain evidence="4">PC2</strain>
    </source>
</reference>
<name>A0ABS9Z306_9HYPH</name>
<dbReference type="RefSeq" id="WP_243066067.1">
    <property type="nucleotide sequence ID" value="NZ_JAIVFK010000002.1"/>
</dbReference>
<dbReference type="Gene3D" id="2.40.30.170">
    <property type="match status" value="1"/>
</dbReference>
<dbReference type="Proteomes" id="UP001139104">
    <property type="component" value="Unassembled WGS sequence"/>
</dbReference>
<keyword evidence="2" id="KW-0732">Signal</keyword>
<sequence length="274" mass="29916">MNPSILAFCFFLSAFLPQAAGAEVLADSTACLVKPKQVVQLGSSVFGVLAELRVDRADVVTKGQIIGKLDTSVEEAQLALDKFRAESTSALRAAQADLAWNQRELARRQKLANNMWSRLNDVDEARTKVAQDEIAIEKAGDDRKIAQLEAARSQAQYNLKLIRSPLNGIVTEIKLQPGEFIYETTPIVTLAQVDPLTVDLVLSSRRYGSVKVGDDVELRLAAPVDRTVQSRIDVIDPIIDAASDTFRVRLTLANPGNKIPAGIRCIANLPDKPQ</sequence>
<dbReference type="PANTHER" id="PTHR30469">
    <property type="entry name" value="MULTIDRUG RESISTANCE PROTEIN MDTA"/>
    <property type="match status" value="1"/>
</dbReference>
<gene>
    <name evidence="4" type="ORF">K2U94_04525</name>
</gene>
<evidence type="ECO:0000256" key="1">
    <source>
        <dbReference type="ARBA" id="ARBA00009477"/>
    </source>
</evidence>
<feature type="domain" description="CusB-like beta-barrel" evidence="3">
    <location>
        <begin position="207"/>
        <end position="263"/>
    </location>
</feature>
<dbReference type="PANTHER" id="PTHR30469:SF15">
    <property type="entry name" value="HLYD FAMILY OF SECRETION PROTEINS"/>
    <property type="match status" value="1"/>
</dbReference>
<evidence type="ECO:0000256" key="2">
    <source>
        <dbReference type="SAM" id="SignalP"/>
    </source>
</evidence>
<evidence type="ECO:0000313" key="5">
    <source>
        <dbReference type="Proteomes" id="UP001139104"/>
    </source>
</evidence>
<dbReference type="Gene3D" id="2.40.50.100">
    <property type="match status" value="1"/>
</dbReference>
<comment type="similarity">
    <text evidence="1">Belongs to the membrane fusion protein (MFP) (TC 8.A.1) family.</text>
</comment>
<keyword evidence="5" id="KW-1185">Reference proteome</keyword>
<dbReference type="NCBIfam" id="TIGR01730">
    <property type="entry name" value="RND_mfp"/>
    <property type="match status" value="1"/>
</dbReference>